<dbReference type="EMBL" id="AFQF01002982">
    <property type="protein sequence ID" value="EGU77449.1"/>
    <property type="molecule type" value="Genomic_DNA"/>
</dbReference>
<evidence type="ECO:0000313" key="1">
    <source>
        <dbReference type="EMBL" id="EGU77449.1"/>
    </source>
</evidence>
<protein>
    <submittedName>
        <fullName evidence="1">Uncharacterized protein</fullName>
    </submittedName>
</protein>
<dbReference type="AlphaFoldDB" id="F9G080"/>
<reference evidence="1" key="1">
    <citation type="journal article" date="2012" name="Mol. Plant Microbe Interact.">
        <title>A highly conserved effector in Fusarium oxysporum is required for full virulence on Arabidopsis.</title>
        <authorList>
            <person name="Thatcher L.F."/>
            <person name="Gardiner D.M."/>
            <person name="Kazan K."/>
            <person name="Manners J."/>
        </authorList>
    </citation>
    <scope>NUCLEOTIDE SEQUENCE [LARGE SCALE GENOMIC DNA]</scope>
    <source>
        <strain evidence="1">Fo5176</strain>
    </source>
</reference>
<name>F9G080_FUSOF</name>
<proteinExistence type="predicted"/>
<comment type="caution">
    <text evidence="1">The sequence shown here is derived from an EMBL/GenBank/DDBJ whole genome shotgun (WGS) entry which is preliminary data.</text>
</comment>
<gene>
    <name evidence="1" type="ORF">FOXB_12062</name>
</gene>
<accession>F9G080</accession>
<sequence>MAYTGGSRQKSWILLNSIHTASLLEIPCDESRAWGSRATGGLFLIPTSTRPNRPSPAEERERRKTNVTLIFASRKFQDPETRSEYSRFNTRGLKIGRFLAPKFKVNKASQDQGQTSRPCSLETAILTNRQGELKTCGAFDFELKAWVKQTVLDLADRHGHFLMWEGPASMECLRMTADGRCGEVIGGDDDIGTRLGVGTQEVSTMHLSIMTDISLLPQQVTPSVIMSLCPGGQLTCLIPVSFKDPDLESR</sequence>
<organism evidence="1">
    <name type="scientific">Fusarium oxysporum (strain Fo5176)</name>
    <name type="common">Fusarium vascular wilt</name>
    <dbReference type="NCBI Taxonomy" id="660025"/>
    <lineage>
        <taxon>Eukaryota</taxon>
        <taxon>Fungi</taxon>
        <taxon>Dikarya</taxon>
        <taxon>Ascomycota</taxon>
        <taxon>Pezizomycotina</taxon>
        <taxon>Sordariomycetes</taxon>
        <taxon>Hypocreomycetidae</taxon>
        <taxon>Hypocreales</taxon>
        <taxon>Nectriaceae</taxon>
        <taxon>Fusarium</taxon>
        <taxon>Fusarium oxysporum species complex</taxon>
    </lineage>
</organism>